<name>A0A8J3BWD2_9ACTN</name>
<comment type="caution">
    <text evidence="5">The sequence shown here is derived from an EMBL/GenBank/DDBJ whole genome shotgun (WGS) entry which is preliminary data.</text>
</comment>
<dbReference type="PROSITE" id="PS00041">
    <property type="entry name" value="HTH_ARAC_FAMILY_1"/>
    <property type="match status" value="1"/>
</dbReference>
<organism evidence="5 6">
    <name type="scientific">Mangrovihabitans endophyticus</name>
    <dbReference type="NCBI Taxonomy" id="1751298"/>
    <lineage>
        <taxon>Bacteria</taxon>
        <taxon>Bacillati</taxon>
        <taxon>Actinomycetota</taxon>
        <taxon>Actinomycetes</taxon>
        <taxon>Micromonosporales</taxon>
        <taxon>Micromonosporaceae</taxon>
        <taxon>Mangrovihabitans</taxon>
    </lineage>
</organism>
<sequence length="261" mass="28450">MKQRGRGVSADHAEAVTRAIDEMRAGLGRAQPLAALARTGMFSPFHFHRIFRDTTAFTPARFLTALRMAEARRLLLHSSMPVHRVGTRVGYTSNGGFITHFGRVVGMSPTRFRSLVRALGDTRAGEWLPSLPDVLDSPGETVVARHASSVPASLAMSWLFTPGQPPGRPCTTSVGGGTSRIRLPRPPGPGAYWVVTMIVPAQSRILDALVDDVPESYLVGRSRLSLNRQELRPVVVPVHLRRPERTDPPVAAVAPLCWSPM</sequence>
<gene>
    <name evidence="5" type="ORF">GCM10012284_08080</name>
</gene>
<dbReference type="SUPFAM" id="SSF46689">
    <property type="entry name" value="Homeodomain-like"/>
    <property type="match status" value="2"/>
</dbReference>
<evidence type="ECO:0000259" key="4">
    <source>
        <dbReference type="PROSITE" id="PS01124"/>
    </source>
</evidence>
<dbReference type="PANTHER" id="PTHR46796">
    <property type="entry name" value="HTH-TYPE TRANSCRIPTIONAL ACTIVATOR RHAS-RELATED"/>
    <property type="match status" value="1"/>
</dbReference>
<keyword evidence="1" id="KW-0805">Transcription regulation</keyword>
<evidence type="ECO:0000313" key="6">
    <source>
        <dbReference type="Proteomes" id="UP000656042"/>
    </source>
</evidence>
<dbReference type="AlphaFoldDB" id="A0A8J3BWD2"/>
<evidence type="ECO:0000256" key="2">
    <source>
        <dbReference type="ARBA" id="ARBA00023125"/>
    </source>
</evidence>
<reference evidence="5" key="2">
    <citation type="submission" date="2020-09" db="EMBL/GenBank/DDBJ databases">
        <authorList>
            <person name="Sun Q."/>
            <person name="Zhou Y."/>
        </authorList>
    </citation>
    <scope>NUCLEOTIDE SEQUENCE</scope>
    <source>
        <strain evidence="5">CGMCC 4.7299</strain>
    </source>
</reference>
<dbReference type="Gene3D" id="1.10.10.60">
    <property type="entry name" value="Homeodomain-like"/>
    <property type="match status" value="2"/>
</dbReference>
<dbReference type="SMART" id="SM00342">
    <property type="entry name" value="HTH_ARAC"/>
    <property type="match status" value="1"/>
</dbReference>
<proteinExistence type="predicted"/>
<feature type="domain" description="HTH araC/xylS-type" evidence="4">
    <location>
        <begin position="17"/>
        <end position="115"/>
    </location>
</feature>
<dbReference type="InterPro" id="IPR009057">
    <property type="entry name" value="Homeodomain-like_sf"/>
</dbReference>
<dbReference type="InterPro" id="IPR050204">
    <property type="entry name" value="AraC_XylS_family_regulators"/>
</dbReference>
<dbReference type="EMBL" id="BMMX01000001">
    <property type="protein sequence ID" value="GGK76504.1"/>
    <property type="molecule type" value="Genomic_DNA"/>
</dbReference>
<reference evidence="5" key="1">
    <citation type="journal article" date="2014" name="Int. J. Syst. Evol. Microbiol.">
        <title>Complete genome sequence of Corynebacterium casei LMG S-19264T (=DSM 44701T), isolated from a smear-ripened cheese.</title>
        <authorList>
            <consortium name="US DOE Joint Genome Institute (JGI-PGF)"/>
            <person name="Walter F."/>
            <person name="Albersmeier A."/>
            <person name="Kalinowski J."/>
            <person name="Ruckert C."/>
        </authorList>
    </citation>
    <scope>NUCLEOTIDE SEQUENCE</scope>
    <source>
        <strain evidence="5">CGMCC 4.7299</strain>
    </source>
</reference>
<dbReference type="PANTHER" id="PTHR46796:SF2">
    <property type="entry name" value="TRANSCRIPTIONAL REGULATORY PROTEIN"/>
    <property type="match status" value="1"/>
</dbReference>
<accession>A0A8J3BWD2</accession>
<dbReference type="GO" id="GO:0003700">
    <property type="term" value="F:DNA-binding transcription factor activity"/>
    <property type="evidence" value="ECO:0007669"/>
    <property type="project" value="InterPro"/>
</dbReference>
<dbReference type="Pfam" id="PF12833">
    <property type="entry name" value="HTH_18"/>
    <property type="match status" value="1"/>
</dbReference>
<dbReference type="PROSITE" id="PS01124">
    <property type="entry name" value="HTH_ARAC_FAMILY_2"/>
    <property type="match status" value="1"/>
</dbReference>
<keyword evidence="6" id="KW-1185">Reference proteome</keyword>
<dbReference type="InterPro" id="IPR018060">
    <property type="entry name" value="HTH_AraC"/>
</dbReference>
<keyword evidence="2" id="KW-0238">DNA-binding</keyword>
<dbReference type="GO" id="GO:0043565">
    <property type="term" value="F:sequence-specific DNA binding"/>
    <property type="evidence" value="ECO:0007669"/>
    <property type="project" value="InterPro"/>
</dbReference>
<keyword evidence="3" id="KW-0804">Transcription</keyword>
<dbReference type="Proteomes" id="UP000656042">
    <property type="component" value="Unassembled WGS sequence"/>
</dbReference>
<evidence type="ECO:0000256" key="3">
    <source>
        <dbReference type="ARBA" id="ARBA00023163"/>
    </source>
</evidence>
<protein>
    <recommendedName>
        <fullName evidence="4">HTH araC/xylS-type domain-containing protein</fullName>
    </recommendedName>
</protein>
<dbReference type="InterPro" id="IPR018062">
    <property type="entry name" value="HTH_AraC-typ_CS"/>
</dbReference>
<evidence type="ECO:0000313" key="5">
    <source>
        <dbReference type="EMBL" id="GGK76504.1"/>
    </source>
</evidence>
<evidence type="ECO:0000256" key="1">
    <source>
        <dbReference type="ARBA" id="ARBA00023015"/>
    </source>
</evidence>